<feature type="region of interest" description="Disordered" evidence="1">
    <location>
        <begin position="49"/>
        <end position="73"/>
    </location>
</feature>
<evidence type="ECO:0000256" key="1">
    <source>
        <dbReference type="SAM" id="MobiDB-lite"/>
    </source>
</evidence>
<evidence type="ECO:0000313" key="2">
    <source>
        <dbReference type="EMBL" id="GHI52114.1"/>
    </source>
</evidence>
<comment type="caution">
    <text evidence="2">The sequence shown here is derived from an EMBL/GenBank/DDBJ whole genome shotgun (WGS) entry which is preliminary data.</text>
</comment>
<keyword evidence="3" id="KW-1185">Reference proteome</keyword>
<name>A0ABQ3R8E7_STRRR</name>
<organism evidence="2 3">
    <name type="scientific">Streptomyces rubradiris</name>
    <name type="common">Streptomyces achromogenes subsp. rubradiris</name>
    <dbReference type="NCBI Taxonomy" id="285531"/>
    <lineage>
        <taxon>Bacteria</taxon>
        <taxon>Bacillati</taxon>
        <taxon>Actinomycetota</taxon>
        <taxon>Actinomycetes</taxon>
        <taxon>Kitasatosporales</taxon>
        <taxon>Streptomycetaceae</taxon>
        <taxon>Streptomyces</taxon>
    </lineage>
</organism>
<feature type="compositionally biased region" description="Low complexity" evidence="1">
    <location>
        <begin position="49"/>
        <end position="59"/>
    </location>
</feature>
<reference evidence="3" key="1">
    <citation type="submission" date="2023-07" db="EMBL/GenBank/DDBJ databases">
        <title>Whole genome shotgun sequence of Streptomyces achromogenes subsp. rubradiris NBRC 14000.</title>
        <authorList>
            <person name="Komaki H."/>
            <person name="Tamura T."/>
        </authorList>
    </citation>
    <scope>NUCLEOTIDE SEQUENCE [LARGE SCALE GENOMIC DNA]</scope>
    <source>
        <strain evidence="3">NBRC 14000</strain>
    </source>
</reference>
<gene>
    <name evidence="2" type="ORF">Srubr_19600</name>
</gene>
<dbReference type="EMBL" id="BNEA01000007">
    <property type="protein sequence ID" value="GHI52114.1"/>
    <property type="molecule type" value="Genomic_DNA"/>
</dbReference>
<feature type="region of interest" description="Disordered" evidence="1">
    <location>
        <begin position="1"/>
        <end position="30"/>
    </location>
</feature>
<evidence type="ECO:0000313" key="3">
    <source>
        <dbReference type="Proteomes" id="UP000646738"/>
    </source>
</evidence>
<feature type="region of interest" description="Disordered" evidence="1">
    <location>
        <begin position="190"/>
        <end position="222"/>
    </location>
</feature>
<proteinExistence type="predicted"/>
<feature type="region of interest" description="Disordered" evidence="1">
    <location>
        <begin position="100"/>
        <end position="129"/>
    </location>
</feature>
<accession>A0ABQ3R8E7</accession>
<sequence length="222" mass="23327">MTADLPALYPRRTEDQAVLRPLTATGPPRPYERARLAADAARTDWAAVPGRIPSPCLLPRRPRPRPSRIGLKAGRVPEQGTGVVTVEQTRRTLEAVAALDKPQAPGAGDPRGWQPVQKRPRKPKSKAAKKAALRRQRGRLKAAGRCRLAAGAGGTGSVALPSAAMPVPCPGCGIEPLAVVTMPGGCPPGPSWPKTGARPAGVFSSEPVQGRARRGVRTPIRG</sequence>
<dbReference type="Proteomes" id="UP000646738">
    <property type="component" value="Unassembled WGS sequence"/>
</dbReference>
<feature type="compositionally biased region" description="Basic residues" evidence="1">
    <location>
        <begin position="118"/>
        <end position="129"/>
    </location>
</feature>
<protein>
    <submittedName>
        <fullName evidence="2">Uncharacterized protein</fullName>
    </submittedName>
</protein>